<gene>
    <name evidence="3" type="ORF">PY17X_0830600</name>
</gene>
<feature type="compositionally biased region" description="Low complexity" evidence="1">
    <location>
        <begin position="1191"/>
        <end position="1202"/>
    </location>
</feature>
<feature type="compositionally biased region" description="Acidic residues" evidence="1">
    <location>
        <begin position="299"/>
        <end position="312"/>
    </location>
</feature>
<feature type="region of interest" description="Disordered" evidence="1">
    <location>
        <begin position="299"/>
        <end position="358"/>
    </location>
</feature>
<feature type="region of interest" description="Disordered" evidence="1">
    <location>
        <begin position="1031"/>
        <end position="1215"/>
    </location>
</feature>
<feature type="compositionally biased region" description="Basic and acidic residues" evidence="1">
    <location>
        <begin position="1139"/>
        <end position="1158"/>
    </location>
</feature>
<feature type="compositionally biased region" description="Basic and acidic residues" evidence="1">
    <location>
        <begin position="983"/>
        <end position="1006"/>
    </location>
</feature>
<keyword evidence="2" id="KW-0472">Membrane</keyword>
<dbReference type="Proteomes" id="UP000072874">
    <property type="component" value="Chromosome 8"/>
</dbReference>
<feature type="compositionally biased region" description="Basic residues" evidence="1">
    <location>
        <begin position="322"/>
        <end position="351"/>
    </location>
</feature>
<dbReference type="InterPro" id="IPR011990">
    <property type="entry name" value="TPR-like_helical_dom_sf"/>
</dbReference>
<feature type="compositionally biased region" description="Polar residues" evidence="1">
    <location>
        <begin position="395"/>
        <end position="410"/>
    </location>
</feature>
<dbReference type="OrthoDB" id="392925at2759"/>
<dbReference type="KEGG" id="pyo:PY17X_0830600"/>
<proteinExistence type="predicted"/>
<feature type="region of interest" description="Disordered" evidence="1">
    <location>
        <begin position="1336"/>
        <end position="1381"/>
    </location>
</feature>
<feature type="compositionally biased region" description="Low complexity" evidence="1">
    <location>
        <begin position="1161"/>
        <end position="1183"/>
    </location>
</feature>
<feature type="compositionally biased region" description="Basic and acidic residues" evidence="1">
    <location>
        <begin position="1049"/>
        <end position="1068"/>
    </location>
</feature>
<dbReference type="VEuPathDB" id="PlasmoDB:PY17X_0830600"/>
<dbReference type="EMBL" id="LM993662">
    <property type="protein sequence ID" value="VTZ77608.1"/>
    <property type="molecule type" value="Genomic_DNA"/>
</dbReference>
<evidence type="ECO:0000256" key="2">
    <source>
        <dbReference type="SAM" id="Phobius"/>
    </source>
</evidence>
<feature type="region of interest" description="Disordered" evidence="1">
    <location>
        <begin position="970"/>
        <end position="1007"/>
    </location>
</feature>
<keyword evidence="2" id="KW-1133">Transmembrane helix</keyword>
<feature type="compositionally biased region" description="Basic residues" evidence="1">
    <location>
        <begin position="427"/>
        <end position="441"/>
    </location>
</feature>
<evidence type="ECO:0000256" key="1">
    <source>
        <dbReference type="SAM" id="MobiDB-lite"/>
    </source>
</evidence>
<dbReference type="VEuPathDB" id="PlasmoDB:Py17XNL_000801863"/>
<dbReference type="RefSeq" id="XP_730514.3">
    <property type="nucleotide sequence ID" value="XM_725421.3"/>
</dbReference>
<organism evidence="3 4">
    <name type="scientific">Plasmodium yoelii</name>
    <dbReference type="NCBI Taxonomy" id="5861"/>
    <lineage>
        <taxon>Eukaryota</taxon>
        <taxon>Sar</taxon>
        <taxon>Alveolata</taxon>
        <taxon>Apicomplexa</taxon>
        <taxon>Aconoidasida</taxon>
        <taxon>Haemosporida</taxon>
        <taxon>Plasmodiidae</taxon>
        <taxon>Plasmodium</taxon>
        <taxon>Plasmodium (Vinckeia)</taxon>
    </lineage>
</organism>
<evidence type="ECO:0000313" key="3">
    <source>
        <dbReference type="EMBL" id="VTZ77608.1"/>
    </source>
</evidence>
<evidence type="ECO:0000313" key="4">
    <source>
        <dbReference type="Proteomes" id="UP000072874"/>
    </source>
</evidence>
<dbReference type="VEuPathDB" id="PlasmoDB:PYYM_0830300"/>
<feature type="compositionally biased region" description="Basic residues" evidence="1">
    <location>
        <begin position="1031"/>
        <end position="1040"/>
    </location>
</feature>
<name>A0A4V0KKS2_PLAYE</name>
<feature type="compositionally biased region" description="Low complexity" evidence="1">
    <location>
        <begin position="1336"/>
        <end position="1380"/>
    </location>
</feature>
<feature type="compositionally biased region" description="Low complexity" evidence="1">
    <location>
        <begin position="382"/>
        <end position="394"/>
    </location>
</feature>
<dbReference type="GeneID" id="3829738"/>
<feature type="compositionally biased region" description="Basic and acidic residues" evidence="1">
    <location>
        <begin position="1099"/>
        <end position="1113"/>
    </location>
</feature>
<dbReference type="SUPFAM" id="SSF48452">
    <property type="entry name" value="TPR-like"/>
    <property type="match status" value="1"/>
</dbReference>
<feature type="compositionally biased region" description="Low complexity" evidence="1">
    <location>
        <begin position="1071"/>
        <end position="1097"/>
    </location>
</feature>
<feature type="compositionally biased region" description="Basic and acidic residues" evidence="1">
    <location>
        <begin position="417"/>
        <end position="426"/>
    </location>
</feature>
<sequence length="1633" mass="191421">MKRKDNKMCETNMSENDRIILKKKEDTLFKMLRNNDIESKSSLNSIWIENFYNDIKNIANKIENFSNQSNKKEAYKKYMLAFNINVNDACIYFKDILINIFKIYDERKLDYILYIKKHAKKTNNILFLKYLYNINVLQEDISICPFSCDNYTNNVIDKFYKIYNKYDESKEIKRLHINLEICRKCICNIFKFLGDLFRYKYKIFNGDEKENEFNSYINYYRSLYYSRSNGYLFTQLSLLYTNINPIKALYFHFLSLISYQPSKSRDTIIIYMEKILDKRNTEEAILQFVKDVYQFNDEHDERDESDEEETDNNSDHTCVNNKKIKRIIKKRSKSIEHRRKSRKSKHSHKRREYNNSSIEHDIETCSSIEIHSHRKNVTGTYSSSSSSSSGRSCSENGNDTCSSTKSFRSNTNKKTKHDYIDDEKNGKNRKNEHRRNRRNGRNGKNGKNGSSGDELTKKEYLRKNRNKKKMYISKKKNKRKSDTYKELKETIVKFYISYFKIMKLLFSKIDMNKFEKKKNKFMYYTNKYVKIQYYNKIDNDLIFKNIIVIVFTLLSMIIYIITNQYEIKRNRIDKFFYGKVDINKYIYKNEQIYFSFILIHEILLSCKSFYNNFDSKYLSIFIYIMYWIHNEPSLNNTHITKLDEEDNEEKNNLIKQYHEYYKKKATVGFGYNNYKKKYSEKQKCCKNTDHEYLKNSDIINSIKNLIYSIKIKEDVKFDIRLLYYILDEDSCVHPFLNDLEFLVENIQLPKYQDNRNSQINTYSIQELSDFDDSDEEDIIFLKKTIFGKPSSFSTDKKLKKEKNKLSKYNELYENYELCSNYESTSNDSCSGYSNILSNDKKKKKKKKVKQYENFQKINNTNLMVNKNKHKKNDEEIYQMDQLENKIRIIRFYSILNSKNKIDTKNKMSEENKSTILKQTNTEYLKTNIKKNNSKRIKMIKNIEIFSKDVKYKQADNDPLVSCIIANKKLKKKSENTDSPSDDMNNKSDTSDVYHSDANHLKSESENSKIAMITNSNHSDEDTEDKSLYQIKAHKNRRKSGSRNSSSGDSDTRKSDTRKSDTRKSDTRKIGSRSSGSRNSGSRNSGSRSSGSRNSSSGDSDTRKSDTRKSDTRKIGSRSSGSRNSGSRNTGSRNSSSGDSDTRKSDTRKSDTRKSDTRKTGSRNSGSRNSGSRNSGSRNSSSRDGGSRDSGSRNSSSRNSTSGYVSNDATSEDYEDNDSKINKTILNKLCDSKKLTKRQDSLNNNTDIIKTYHENIIPKNEETPKRGIDVCHISVKNNNEDLYNNRKNILNDIYVQKNSNFGESTKCTKLEYLPFSPTQKDSLYDCLQTSIINNGNNNNGNNNNGNNNNGNNNNGNNNGNNNNGNSSSGNNSSGNNSSVNNEIKKGTYEEIVNDVIRNYRNKKEGDISLNILNSNLYFNERNKKVVLLDGKNIGTRYQSNYIKYFDIFRIKTVLDYYKLNEYKVKIIIPQEYVIQHSDTLNIRQLIQNKSQKESTHYTSNGIDEKNYHINANYYSNNHIYKNNGYDINNKIVENNENIEFSLNTKDLLFFKHLNMLGCLITHPLENYYQFCIYIIQKFNSGFVTNITISELASKLHKYEQAIQPIFPHLISYTFLGDEFLPNPDFKWPISNNMG</sequence>
<keyword evidence="2" id="KW-0812">Transmembrane</keyword>
<dbReference type="Gene3D" id="1.25.40.10">
    <property type="entry name" value="Tetratricopeptide repeat domain"/>
    <property type="match status" value="1"/>
</dbReference>
<feature type="transmembrane region" description="Helical" evidence="2">
    <location>
        <begin position="541"/>
        <end position="561"/>
    </location>
</feature>
<dbReference type="VEuPathDB" id="PlasmoDB:PY00250"/>
<feature type="region of interest" description="Disordered" evidence="1">
    <location>
        <begin position="377"/>
        <end position="460"/>
    </location>
</feature>
<accession>A0A4V0KKS2</accession>
<protein>
    <submittedName>
        <fullName evidence="3">Tetratricopeptide repeat protein, putative</fullName>
    </submittedName>
</protein>
<reference evidence="3 4" key="1">
    <citation type="journal article" date="2014" name="BMC Biol.">
        <title>A comprehensive evaluation of rodent malaria parasite genomes and gene expression.</title>
        <authorList>
            <person name="Otto T.D."/>
            <person name="Bohme U."/>
            <person name="Jackson A.P."/>
            <person name="Hunt M."/>
            <person name="Franke-Fayard B."/>
            <person name="Hoeijmakers W.A."/>
            <person name="Religa A.A."/>
            <person name="Robertson L."/>
            <person name="Sanders M."/>
            <person name="Ogun S.A."/>
            <person name="Cunningham D."/>
            <person name="Erhart A."/>
            <person name="Billker O."/>
            <person name="Khan S.M."/>
            <person name="Stunnenberg H.G."/>
            <person name="Langhorne J."/>
            <person name="Holder A.A."/>
            <person name="Waters A.P."/>
            <person name="Newbold C.I."/>
            <person name="Pain A."/>
            <person name="Berriman M."/>
            <person name="Janse C.J."/>
        </authorList>
    </citation>
    <scope>NUCLEOTIDE SEQUENCE [LARGE SCALE GENOMIC DNA]</scope>
    <source>
        <strain evidence="3 4">17X</strain>
    </source>
</reference>
<feature type="compositionally biased region" description="Low complexity" evidence="1">
    <location>
        <begin position="1116"/>
        <end position="1138"/>
    </location>
</feature>